<comment type="caution">
    <text evidence="3">The sequence shown here is derived from an EMBL/GenBank/DDBJ whole genome shotgun (WGS) entry which is preliminary data.</text>
</comment>
<dbReference type="PANTHER" id="PTHR39430">
    <property type="entry name" value="MEMBRANE-ASSOCIATED PROTEASE-RELATED"/>
    <property type="match status" value="1"/>
</dbReference>
<keyword evidence="3" id="KW-0645">Protease</keyword>
<accession>A0A315XKH1</accession>
<feature type="transmembrane region" description="Helical" evidence="1">
    <location>
        <begin position="249"/>
        <end position="268"/>
    </location>
</feature>
<dbReference type="InterPro" id="IPR003675">
    <property type="entry name" value="Rce1/LyrA-like_dom"/>
</dbReference>
<feature type="domain" description="CAAX prenyl protease 2/Lysostaphin resistance protein A-like" evidence="2">
    <location>
        <begin position="138"/>
        <end position="227"/>
    </location>
</feature>
<feature type="transmembrane region" description="Helical" evidence="1">
    <location>
        <begin position="31"/>
        <end position="52"/>
    </location>
</feature>
<dbReference type="GO" id="GO:0080120">
    <property type="term" value="P:CAAX-box protein maturation"/>
    <property type="evidence" value="ECO:0007669"/>
    <property type="project" value="UniProtKB-ARBA"/>
</dbReference>
<dbReference type="RefSeq" id="WP_116592865.1">
    <property type="nucleotide sequence ID" value="NZ_MZGS01000028.1"/>
</dbReference>
<dbReference type="Pfam" id="PF02517">
    <property type="entry name" value="Rce1-like"/>
    <property type="match status" value="1"/>
</dbReference>
<organism evidence="3 4">
    <name type="scientific">Methanobrevibacter thaueri</name>
    <dbReference type="NCBI Taxonomy" id="190975"/>
    <lineage>
        <taxon>Archaea</taxon>
        <taxon>Methanobacteriati</taxon>
        <taxon>Methanobacteriota</taxon>
        <taxon>Methanomada group</taxon>
        <taxon>Methanobacteria</taxon>
        <taxon>Methanobacteriales</taxon>
        <taxon>Methanobacteriaceae</taxon>
        <taxon>Methanobrevibacter</taxon>
    </lineage>
</organism>
<keyword evidence="4" id="KW-1185">Reference proteome</keyword>
<dbReference type="PANTHER" id="PTHR39430:SF1">
    <property type="entry name" value="PROTEASE"/>
    <property type="match status" value="1"/>
</dbReference>
<keyword evidence="1" id="KW-1133">Transmembrane helix</keyword>
<feature type="transmembrane region" description="Helical" evidence="1">
    <location>
        <begin position="64"/>
        <end position="82"/>
    </location>
</feature>
<name>A0A315XKH1_9EURY</name>
<feature type="transmembrane region" description="Helical" evidence="1">
    <location>
        <begin position="102"/>
        <end position="126"/>
    </location>
</feature>
<evidence type="ECO:0000256" key="1">
    <source>
        <dbReference type="SAM" id="Phobius"/>
    </source>
</evidence>
<reference evidence="3 4" key="1">
    <citation type="submission" date="2017-03" db="EMBL/GenBank/DDBJ databases">
        <title>Genome sequence of Methanobrevibacter thaueri.</title>
        <authorList>
            <person name="Poehlein A."/>
            <person name="Seedorf H."/>
            <person name="Daniel R."/>
        </authorList>
    </citation>
    <scope>NUCLEOTIDE SEQUENCE [LARGE SCALE GENOMIC DNA]</scope>
    <source>
        <strain evidence="3 4">DSM 11995</strain>
    </source>
</reference>
<feature type="transmembrane region" description="Helical" evidence="1">
    <location>
        <begin position="192"/>
        <end position="211"/>
    </location>
</feature>
<dbReference type="Proteomes" id="UP000251717">
    <property type="component" value="Unassembled WGS sequence"/>
</dbReference>
<dbReference type="AlphaFoldDB" id="A0A315XKH1"/>
<dbReference type="OrthoDB" id="77703at2157"/>
<protein>
    <submittedName>
        <fullName evidence="3">CAAX amino terminal protease self-immunity</fullName>
    </submittedName>
</protein>
<feature type="transmembrane region" description="Helical" evidence="1">
    <location>
        <begin position="168"/>
        <end position="187"/>
    </location>
</feature>
<dbReference type="GO" id="GO:0006508">
    <property type="term" value="P:proteolysis"/>
    <property type="evidence" value="ECO:0007669"/>
    <property type="project" value="UniProtKB-KW"/>
</dbReference>
<keyword evidence="1" id="KW-0812">Transmembrane</keyword>
<evidence type="ECO:0000313" key="4">
    <source>
        <dbReference type="Proteomes" id="UP000251717"/>
    </source>
</evidence>
<keyword evidence="3" id="KW-0378">Hydrolase</keyword>
<dbReference type="EMBL" id="MZGS01000028">
    <property type="protein sequence ID" value="PWB85388.1"/>
    <property type="molecule type" value="Genomic_DNA"/>
</dbReference>
<dbReference type="GO" id="GO:0004175">
    <property type="term" value="F:endopeptidase activity"/>
    <property type="evidence" value="ECO:0007669"/>
    <property type="project" value="UniProtKB-ARBA"/>
</dbReference>
<sequence length="278" mass="30552">MKISKLFEKTKEKEFTTFPATLETYAWYKPILIAIIAIIVSIALSFVALFAIRADPRSSTIMNLILSAVTMIIMIVAIYIGNRLIYKIPFSTQVAPVRKWNWGIYIKTFAISLIVYGIIMAFNFLFSGAKITNNLPISLFILCLILPIFQGFGEEFLCRGLLMQTLGAWFKIPIVAIVLQAVVFAVLHPYQLFSLIGVLCTGLVYGLITWYGQGLEASSAMHSVNNIAAFIAIGFGLQQGAGGNASDPIALLINVAVVVIPAIIVIILDKFNLMGFES</sequence>
<proteinExistence type="predicted"/>
<keyword evidence="1" id="KW-0472">Membrane</keyword>
<gene>
    <name evidence="3" type="ORF">MBBTH_19880</name>
</gene>
<evidence type="ECO:0000313" key="3">
    <source>
        <dbReference type="EMBL" id="PWB85388.1"/>
    </source>
</evidence>
<evidence type="ECO:0000259" key="2">
    <source>
        <dbReference type="Pfam" id="PF02517"/>
    </source>
</evidence>
<feature type="transmembrane region" description="Helical" evidence="1">
    <location>
        <begin position="135"/>
        <end position="153"/>
    </location>
</feature>